<feature type="signal peptide" evidence="2">
    <location>
        <begin position="1"/>
        <end position="15"/>
    </location>
</feature>
<protein>
    <submittedName>
        <fullName evidence="3">Putative Osiris</fullName>
    </submittedName>
</protein>
<evidence type="ECO:0000256" key="1">
    <source>
        <dbReference type="SAM" id="MobiDB-lite"/>
    </source>
</evidence>
<feature type="compositionally biased region" description="Polar residues" evidence="1">
    <location>
        <begin position="519"/>
        <end position="528"/>
    </location>
</feature>
<dbReference type="Proteomes" id="UP000037510">
    <property type="component" value="Unassembled WGS sequence"/>
</dbReference>
<proteinExistence type="predicted"/>
<dbReference type="PANTHER" id="PTHR21879:SF9">
    <property type="entry name" value="OSIRIS 16"/>
    <property type="match status" value="1"/>
</dbReference>
<name>A0A0L7LMV2_OPEBR</name>
<evidence type="ECO:0000313" key="4">
    <source>
        <dbReference type="Proteomes" id="UP000037510"/>
    </source>
</evidence>
<evidence type="ECO:0000256" key="2">
    <source>
        <dbReference type="SAM" id="SignalP"/>
    </source>
</evidence>
<dbReference type="EMBL" id="JTDY01000590">
    <property type="protein sequence ID" value="KOB76551.1"/>
    <property type="molecule type" value="Genomic_DNA"/>
</dbReference>
<feature type="compositionally biased region" description="Basic and acidic residues" evidence="1">
    <location>
        <begin position="395"/>
        <end position="413"/>
    </location>
</feature>
<feature type="region of interest" description="Disordered" evidence="1">
    <location>
        <begin position="395"/>
        <end position="415"/>
    </location>
</feature>
<feature type="region of interest" description="Disordered" evidence="1">
    <location>
        <begin position="495"/>
        <end position="528"/>
    </location>
</feature>
<feature type="region of interest" description="Disordered" evidence="1">
    <location>
        <begin position="324"/>
        <end position="346"/>
    </location>
</feature>
<sequence>MNHFIILTFIASCVALPTDEVKTEKRVKDCSNGILNPTCLKIGAITLMERLNKKDEVSLFPGVSLVKEAGDKTKYETVAAEFARSLTGTDEKLDKYLLYHVGSFLDTHSVKFRLLDESSVEEASGVMGEARAKTMGALALLAGKALMTALMSLLLSAIVGIKSLSGGQKSTTYEIVSKPVYSHSHSHSTAHEDVGGGFSNAAIDGADPDTITENHKNLSERAGRSINKECSSFLSSKCLKIHVLSFIEDLSSRDELNLLPGLSIVKDNQTNSSNADEFAAELSRQFPGKPEEKLNRFLLYRVQDYLDGHSLKYKLLDPQTTKDAMDMTKGDKETVGRKSGGGGGLGGGKGGGGALLAAALMAKALMSLLLSALVGLKGGGGGGKTTYEIIAKPEVSHHHSHSHEEQHEHDHGHHGGYRRAYDMGYNSYMPYDTNCFLHLSYPCLQNKTLLYLKELNNLSEVIDKAIDNFFDNHVLKVYALGRNITMPRNVEEFVGRKKRKGGGGGGGGHDDGREWQRAESITNNKTPNSVKWKRKTIENKPVITFVTPIDNSQWHSSYIDENHGQAIGNKPEISFIKRAVRYNNQLEKESYKKPVLVYKKSNVNFDIDNPENVIGLYESNDDTKNSNLRFKRDLVHGEQTDYLDHELPLQIDGDFDDKNHKHIKTENTNKMNGKKTKLISRKKRGIIDLLQNSYIYWVNKILGLNNNRRTNTQRYKIVNGVKYVYYPHRVQKPKMPKEIHMGETQIQDLKTLVAVEDFNKGEIVEGGMESRMNKKFNKMKDSVNDTVEDNPWE</sequence>
<dbReference type="Pfam" id="PF07898">
    <property type="entry name" value="DUF1676"/>
    <property type="match status" value="2"/>
</dbReference>
<keyword evidence="2" id="KW-0732">Signal</keyword>
<feature type="chain" id="PRO_5012316979" evidence="2">
    <location>
        <begin position="16"/>
        <end position="793"/>
    </location>
</feature>
<comment type="caution">
    <text evidence="3">The sequence shown here is derived from an EMBL/GenBank/DDBJ whole genome shotgun (WGS) entry which is preliminary data.</text>
</comment>
<feature type="compositionally biased region" description="Basic and acidic residues" evidence="1">
    <location>
        <begin position="508"/>
        <end position="517"/>
    </location>
</feature>
<gene>
    <name evidence="3" type="ORF">OBRU01_05496</name>
</gene>
<keyword evidence="4" id="KW-1185">Reference proteome</keyword>
<reference evidence="3 4" key="1">
    <citation type="journal article" date="2015" name="Genome Biol. Evol.">
        <title>The genome of winter moth (Operophtera brumata) provides a genomic perspective on sexual dimorphism and phenology.</title>
        <authorList>
            <person name="Derks M.F."/>
            <person name="Smit S."/>
            <person name="Salis L."/>
            <person name="Schijlen E."/>
            <person name="Bossers A."/>
            <person name="Mateman C."/>
            <person name="Pijl A.S."/>
            <person name="de Ridder D."/>
            <person name="Groenen M.A."/>
            <person name="Visser M.E."/>
            <person name="Megens H.J."/>
        </authorList>
    </citation>
    <scope>NUCLEOTIDE SEQUENCE [LARGE SCALE GENOMIC DNA]</scope>
    <source>
        <strain evidence="3">WM2013NL</strain>
        <tissue evidence="3">Head and thorax</tissue>
    </source>
</reference>
<organism evidence="3 4">
    <name type="scientific">Operophtera brumata</name>
    <name type="common">Winter moth</name>
    <name type="synonym">Phalaena brumata</name>
    <dbReference type="NCBI Taxonomy" id="104452"/>
    <lineage>
        <taxon>Eukaryota</taxon>
        <taxon>Metazoa</taxon>
        <taxon>Ecdysozoa</taxon>
        <taxon>Arthropoda</taxon>
        <taxon>Hexapoda</taxon>
        <taxon>Insecta</taxon>
        <taxon>Pterygota</taxon>
        <taxon>Neoptera</taxon>
        <taxon>Endopterygota</taxon>
        <taxon>Lepidoptera</taxon>
        <taxon>Glossata</taxon>
        <taxon>Ditrysia</taxon>
        <taxon>Geometroidea</taxon>
        <taxon>Geometridae</taxon>
        <taxon>Larentiinae</taxon>
        <taxon>Operophtera</taxon>
    </lineage>
</organism>
<evidence type="ECO:0000313" key="3">
    <source>
        <dbReference type="EMBL" id="KOB76551.1"/>
    </source>
</evidence>
<dbReference type="InterPro" id="IPR012464">
    <property type="entry name" value="DUF1676"/>
</dbReference>
<feature type="compositionally biased region" description="Basic and acidic residues" evidence="1">
    <location>
        <begin position="324"/>
        <end position="336"/>
    </location>
</feature>
<dbReference type="AlphaFoldDB" id="A0A0L7LMV2"/>
<dbReference type="GO" id="GO:0016020">
    <property type="term" value="C:membrane"/>
    <property type="evidence" value="ECO:0007669"/>
    <property type="project" value="TreeGrafter"/>
</dbReference>
<accession>A0A0L7LMV2</accession>
<dbReference type="PANTHER" id="PTHR21879">
    <property type="entry name" value="FI03362P-RELATED-RELATED"/>
    <property type="match status" value="1"/>
</dbReference>